<gene>
    <name evidence="3" type="ORF">N0B51_10240</name>
</gene>
<keyword evidence="1" id="KW-1133">Transmembrane helix</keyword>
<dbReference type="RefSeq" id="WP_259962226.1">
    <property type="nucleotide sequence ID" value="NZ_JAOAMV010000004.1"/>
</dbReference>
<evidence type="ECO:0000256" key="1">
    <source>
        <dbReference type="SAM" id="Phobius"/>
    </source>
</evidence>
<reference evidence="3" key="1">
    <citation type="submission" date="2022-09" db="EMBL/GenBank/DDBJ databases">
        <title>The genome sequence of Tsuneonella sp. YG55.</title>
        <authorList>
            <person name="Liu Y."/>
        </authorList>
    </citation>
    <scope>NUCLEOTIDE SEQUENCE</scope>
    <source>
        <strain evidence="3">YG55</strain>
    </source>
</reference>
<evidence type="ECO:0000313" key="3">
    <source>
        <dbReference type="EMBL" id="MCT2559357.1"/>
    </source>
</evidence>
<keyword evidence="2" id="KW-0732">Signal</keyword>
<feature type="chain" id="PRO_5040738943" description="Ferrochelatase" evidence="2">
    <location>
        <begin position="24"/>
        <end position="71"/>
    </location>
</feature>
<keyword evidence="1" id="KW-0812">Transmembrane</keyword>
<evidence type="ECO:0008006" key="5">
    <source>
        <dbReference type="Google" id="ProtNLM"/>
    </source>
</evidence>
<keyword evidence="4" id="KW-1185">Reference proteome</keyword>
<evidence type="ECO:0000313" key="4">
    <source>
        <dbReference type="Proteomes" id="UP001142648"/>
    </source>
</evidence>
<sequence>MKYIRRMLAGLVGASIVMSPAYAAPATRSSEAAEESSSLSSGTWIGIIGALLVVALAAIAAFDDNDEPVSP</sequence>
<accession>A0A9X2W255</accession>
<protein>
    <recommendedName>
        <fullName evidence="5">Ferrochelatase</fullName>
    </recommendedName>
</protein>
<organism evidence="3 4">
    <name type="scientific">Tsuneonella litorea</name>
    <dbReference type="NCBI Taxonomy" id="2976475"/>
    <lineage>
        <taxon>Bacteria</taxon>
        <taxon>Pseudomonadati</taxon>
        <taxon>Pseudomonadota</taxon>
        <taxon>Alphaproteobacteria</taxon>
        <taxon>Sphingomonadales</taxon>
        <taxon>Erythrobacteraceae</taxon>
        <taxon>Tsuneonella</taxon>
    </lineage>
</organism>
<dbReference type="EMBL" id="JAOAMV010000004">
    <property type="protein sequence ID" value="MCT2559357.1"/>
    <property type="molecule type" value="Genomic_DNA"/>
</dbReference>
<feature type="transmembrane region" description="Helical" evidence="1">
    <location>
        <begin position="39"/>
        <end position="62"/>
    </location>
</feature>
<comment type="caution">
    <text evidence="3">The sequence shown here is derived from an EMBL/GenBank/DDBJ whole genome shotgun (WGS) entry which is preliminary data.</text>
</comment>
<dbReference type="AlphaFoldDB" id="A0A9X2W255"/>
<feature type="signal peptide" evidence="2">
    <location>
        <begin position="1"/>
        <end position="23"/>
    </location>
</feature>
<evidence type="ECO:0000256" key="2">
    <source>
        <dbReference type="SAM" id="SignalP"/>
    </source>
</evidence>
<keyword evidence="1" id="KW-0472">Membrane</keyword>
<proteinExistence type="predicted"/>
<dbReference type="Proteomes" id="UP001142648">
    <property type="component" value="Unassembled WGS sequence"/>
</dbReference>
<name>A0A9X2W255_9SPHN</name>